<dbReference type="NCBIfam" id="TIGR01549">
    <property type="entry name" value="HAD-SF-IA-v1"/>
    <property type="match status" value="1"/>
</dbReference>
<evidence type="ECO:0000256" key="4">
    <source>
        <dbReference type="ARBA" id="ARBA00022842"/>
    </source>
</evidence>
<dbReference type="GO" id="GO:0016787">
    <property type="term" value="F:hydrolase activity"/>
    <property type="evidence" value="ECO:0007669"/>
    <property type="project" value="UniProtKB-KW"/>
</dbReference>
<keyword evidence="6" id="KW-1185">Reference proteome</keyword>
<name>A0ABX1Z3E3_9BACL</name>
<comment type="cofactor">
    <cofactor evidence="1">
        <name>Mg(2+)</name>
        <dbReference type="ChEBI" id="CHEBI:18420"/>
    </cofactor>
</comment>
<reference evidence="5 6" key="1">
    <citation type="submission" date="2019-10" db="EMBL/GenBank/DDBJ databases">
        <title>Description of Paenibacillus choica sp. nov.</title>
        <authorList>
            <person name="Carlier A."/>
            <person name="Qi S."/>
        </authorList>
    </citation>
    <scope>NUCLEOTIDE SEQUENCE [LARGE SCALE GENOMIC DNA]</scope>
    <source>
        <strain evidence="5 6">LMG 31460</strain>
    </source>
</reference>
<keyword evidence="4" id="KW-0460">Magnesium</keyword>
<dbReference type="InterPro" id="IPR023214">
    <property type="entry name" value="HAD_sf"/>
</dbReference>
<keyword evidence="3 5" id="KW-0378">Hydrolase</keyword>
<dbReference type="PANTHER" id="PTHR46470">
    <property type="entry name" value="N-ACYLNEURAMINATE-9-PHOSPHATASE"/>
    <property type="match status" value="1"/>
</dbReference>
<dbReference type="InterPro" id="IPR006439">
    <property type="entry name" value="HAD-SF_hydro_IA"/>
</dbReference>
<dbReference type="PANTHER" id="PTHR46470:SF2">
    <property type="entry name" value="GLYCERALDEHYDE 3-PHOSPHATE PHOSPHATASE"/>
    <property type="match status" value="1"/>
</dbReference>
<dbReference type="InterPro" id="IPR051400">
    <property type="entry name" value="HAD-like_hydrolase"/>
</dbReference>
<proteinExistence type="predicted"/>
<accession>A0ABX1Z3E3</accession>
<dbReference type="Proteomes" id="UP000658690">
    <property type="component" value="Unassembled WGS sequence"/>
</dbReference>
<evidence type="ECO:0000256" key="1">
    <source>
        <dbReference type="ARBA" id="ARBA00001946"/>
    </source>
</evidence>
<evidence type="ECO:0000256" key="2">
    <source>
        <dbReference type="ARBA" id="ARBA00022723"/>
    </source>
</evidence>
<dbReference type="SFLD" id="SFLDS00003">
    <property type="entry name" value="Haloacid_Dehalogenase"/>
    <property type="match status" value="1"/>
</dbReference>
<keyword evidence="2" id="KW-0479">Metal-binding</keyword>
<dbReference type="InterPro" id="IPR036412">
    <property type="entry name" value="HAD-like_sf"/>
</dbReference>
<dbReference type="Gene3D" id="1.20.120.710">
    <property type="entry name" value="Haloacid dehalogenase hydrolase-like domain"/>
    <property type="match status" value="1"/>
</dbReference>
<dbReference type="SUPFAM" id="SSF56784">
    <property type="entry name" value="HAD-like"/>
    <property type="match status" value="1"/>
</dbReference>
<comment type="caution">
    <text evidence="5">The sequence shown here is derived from an EMBL/GenBank/DDBJ whole genome shotgun (WGS) entry which is preliminary data.</text>
</comment>
<dbReference type="Pfam" id="PF00702">
    <property type="entry name" value="Hydrolase"/>
    <property type="match status" value="1"/>
</dbReference>
<dbReference type="SFLD" id="SFLDG01129">
    <property type="entry name" value="C1.5:_HAD__Beta-PGM__Phosphata"/>
    <property type="match status" value="1"/>
</dbReference>
<dbReference type="Gene3D" id="3.40.50.1000">
    <property type="entry name" value="HAD superfamily/HAD-like"/>
    <property type="match status" value="1"/>
</dbReference>
<evidence type="ECO:0000313" key="6">
    <source>
        <dbReference type="Proteomes" id="UP000658690"/>
    </source>
</evidence>
<evidence type="ECO:0000256" key="3">
    <source>
        <dbReference type="ARBA" id="ARBA00022801"/>
    </source>
</evidence>
<dbReference type="EMBL" id="WHOC01000094">
    <property type="protein sequence ID" value="NOU87915.1"/>
    <property type="molecule type" value="Genomic_DNA"/>
</dbReference>
<organism evidence="5 6">
    <name type="scientific">Paenibacillus germinis</name>
    <dbReference type="NCBI Taxonomy" id="2654979"/>
    <lineage>
        <taxon>Bacteria</taxon>
        <taxon>Bacillati</taxon>
        <taxon>Bacillota</taxon>
        <taxon>Bacilli</taxon>
        <taxon>Bacillales</taxon>
        <taxon>Paenibacillaceae</taxon>
        <taxon>Paenibacillus</taxon>
    </lineage>
</organism>
<gene>
    <name evidence="5" type="ORF">GC102_19395</name>
</gene>
<evidence type="ECO:0000313" key="5">
    <source>
        <dbReference type="EMBL" id="NOU87915.1"/>
    </source>
</evidence>
<protein>
    <submittedName>
        <fullName evidence="5">HAD-IA family hydrolase</fullName>
    </submittedName>
</protein>
<sequence>MNLKINGIFIDFDDTLYDYESCHQYASQKVFSILSQKTGFKEEELLRRYQEAKRSIHVPLHGTASSHNRLLYFQKMIEQFPNQIEFPVTLARICYKQYWDTFIDRIVLFEDVISWLQLLKNQNRKIVMVTDLTADVQFKKIERLRLENLIDLVVTSEESGCEKPHPYIFELALRKSDLSPSQVCMIGDSYDKDILGAINMNIHAFWLNRSGKSRPITDKITEIKEFKEMRGYLK</sequence>